<proteinExistence type="predicted"/>
<sequence length="578" mass="61724">MVLFFTLVSVFAVLDVAWAGLVRDSPSPQRPSCVPEILHERIRRQVLNSSTTPVKTTTLTSGIVSVALASDKQTFYSVISAGNISFRVALDTASSDLWVLSSACTSPSCKSPPKYPLYYDSPSFVPVNGNATTFNVSFADTTTASGFVALETVQLADLSVPNQAFGLMQSSNVSFVDEISGILGLGFPRLSTINSLAINATPFFAHLAQKGELDYPLFGVSLTRNATPGSLSFGAVDSSIIQNASDIEWNEVVPFEPFGSESNSSSYLQWAVHISNITVGTENFSPEPTYPQANSNHSIALIDIGTSGIFGPYQDVERIFSAIDGSRLVDETGQWAIPCDTNLTMTFTFSEQNFTLLPSDYLIGPTSAIPALCLSWPKATPPSSDGIDWQMGAAFLRTVYTIFSFGIAHKEPPMIGFYSLQTNSTPLDTSDLDAVFSSLSLTVATSLPNYILPTPTFSIPSYAFNTSVPTSVIVETDLATSTYAPLFSNVNNGGGPDGQRFNFSALPQVAPTPTLATLILTDQSGSLYTTTSVAPSTSIVLGEPPGYTSAGIETAARRVFGRMFVVTIGAMTVLTPWF</sequence>
<keyword evidence="2" id="KW-1185">Reference proteome</keyword>
<organism evidence="1 2">
    <name type="scientific">Artomyces pyxidatus</name>
    <dbReference type="NCBI Taxonomy" id="48021"/>
    <lineage>
        <taxon>Eukaryota</taxon>
        <taxon>Fungi</taxon>
        <taxon>Dikarya</taxon>
        <taxon>Basidiomycota</taxon>
        <taxon>Agaricomycotina</taxon>
        <taxon>Agaricomycetes</taxon>
        <taxon>Russulales</taxon>
        <taxon>Auriscalpiaceae</taxon>
        <taxon>Artomyces</taxon>
    </lineage>
</organism>
<comment type="caution">
    <text evidence="1">The sequence shown here is derived from an EMBL/GenBank/DDBJ whole genome shotgun (WGS) entry which is preliminary data.</text>
</comment>
<name>A0ACB8TGC8_9AGAM</name>
<evidence type="ECO:0000313" key="2">
    <source>
        <dbReference type="Proteomes" id="UP000814140"/>
    </source>
</evidence>
<gene>
    <name evidence="1" type="ORF">BV25DRAFT_1819813</name>
</gene>
<reference evidence="1" key="2">
    <citation type="journal article" date="2022" name="New Phytol.">
        <title>Evolutionary transition to the ectomycorrhizal habit in the genomes of a hyperdiverse lineage of mushroom-forming fungi.</title>
        <authorList>
            <person name="Looney B."/>
            <person name="Miyauchi S."/>
            <person name="Morin E."/>
            <person name="Drula E."/>
            <person name="Courty P.E."/>
            <person name="Kohler A."/>
            <person name="Kuo A."/>
            <person name="LaButti K."/>
            <person name="Pangilinan J."/>
            <person name="Lipzen A."/>
            <person name="Riley R."/>
            <person name="Andreopoulos W."/>
            <person name="He G."/>
            <person name="Johnson J."/>
            <person name="Nolan M."/>
            <person name="Tritt A."/>
            <person name="Barry K.W."/>
            <person name="Grigoriev I.V."/>
            <person name="Nagy L.G."/>
            <person name="Hibbett D."/>
            <person name="Henrissat B."/>
            <person name="Matheny P.B."/>
            <person name="Labbe J."/>
            <person name="Martin F.M."/>
        </authorList>
    </citation>
    <scope>NUCLEOTIDE SEQUENCE</scope>
    <source>
        <strain evidence="1">HHB10654</strain>
    </source>
</reference>
<dbReference type="EMBL" id="MU277190">
    <property type="protein sequence ID" value="KAI0067467.1"/>
    <property type="molecule type" value="Genomic_DNA"/>
</dbReference>
<protein>
    <submittedName>
        <fullName evidence="1">Acid protease</fullName>
    </submittedName>
</protein>
<accession>A0ACB8TGC8</accession>
<reference evidence="1" key="1">
    <citation type="submission" date="2021-03" db="EMBL/GenBank/DDBJ databases">
        <authorList>
            <consortium name="DOE Joint Genome Institute"/>
            <person name="Ahrendt S."/>
            <person name="Looney B.P."/>
            <person name="Miyauchi S."/>
            <person name="Morin E."/>
            <person name="Drula E."/>
            <person name="Courty P.E."/>
            <person name="Chicoki N."/>
            <person name="Fauchery L."/>
            <person name="Kohler A."/>
            <person name="Kuo A."/>
            <person name="Labutti K."/>
            <person name="Pangilinan J."/>
            <person name="Lipzen A."/>
            <person name="Riley R."/>
            <person name="Andreopoulos W."/>
            <person name="He G."/>
            <person name="Johnson J."/>
            <person name="Barry K.W."/>
            <person name="Grigoriev I.V."/>
            <person name="Nagy L."/>
            <person name="Hibbett D."/>
            <person name="Henrissat B."/>
            <person name="Matheny P.B."/>
            <person name="Labbe J."/>
            <person name="Martin F."/>
        </authorList>
    </citation>
    <scope>NUCLEOTIDE SEQUENCE</scope>
    <source>
        <strain evidence="1">HHB10654</strain>
    </source>
</reference>
<dbReference type="Proteomes" id="UP000814140">
    <property type="component" value="Unassembled WGS sequence"/>
</dbReference>
<keyword evidence="1" id="KW-0645">Protease</keyword>
<keyword evidence="1" id="KW-0378">Hydrolase</keyword>
<evidence type="ECO:0000313" key="1">
    <source>
        <dbReference type="EMBL" id="KAI0067467.1"/>
    </source>
</evidence>